<reference evidence="1 2" key="1">
    <citation type="submission" date="2018-05" db="EMBL/GenBank/DDBJ databases">
        <title>Annotation of the Mycoplasma phocidae genome.</title>
        <authorList>
            <person name="Brown D.R."/>
            <person name="Kutish G.F."/>
            <person name="Frasca S.Jr."/>
        </authorList>
    </citation>
    <scope>NUCLEOTIDE SEQUENCE [LARGE SCALE GENOMIC DNA]</scope>
    <source>
        <strain evidence="1 2">105</strain>
    </source>
</reference>
<sequence>MIDFKQWEIYFMKNKKVLKTINNLYREDKNFLNSFSYINNSFVATLGFGNYKFNELTIKLWAQALADELKGQNLKILIAHDGSNDNFSSYTNSISNIFKANKMQPFVFFKQAPISKNFIKFVLNKIDGINLVIYLSKYTYDNNYAISIFDGRGMPVAFKFLEKIVNRLDSTTLNDINEFEDEANFLDFNKLLNEYVAEIIKYNHTQSGNKLITIGIVLDNLSESFIKRIMGKNDIGYQFVKNKFLEDKPKVINLPLTSTAKFKNINYIFKFSYDFQKLYIYKKIRRFSFVPRYELIDINELIANYLIFINSILKTNDLAKNIQAIKSTLFTKNNLFESIAKKYDLSYNVGFFYEGSQDSEIINLFFNENYEINLGFSHSRYGDAFLAASIFTDMFNYYETQHMKFDDIKNHNLIQIDDLLISNFSFVCDPKNLESFETKIFSQVTLNQIPVTKVDDLRENIFNKEKYLAKIHFESNEWIGIKYSYELKRLLFVCQENKKTRGNLSQNLKKYFATTLRNYVKPIIPELDESE</sequence>
<dbReference type="AlphaFoldDB" id="A0A2Z5IPF5"/>
<evidence type="ECO:0000313" key="2">
    <source>
        <dbReference type="Proteomes" id="UP000252477"/>
    </source>
</evidence>
<protein>
    <recommendedName>
        <fullName evidence="3">Phosphomannomutase</fullName>
    </recommendedName>
</protein>
<dbReference type="KEGG" id="mpho:DA803_00410"/>
<gene>
    <name evidence="1" type="ORF">DA803_00410</name>
</gene>
<keyword evidence="2" id="KW-1185">Reference proteome</keyword>
<organism evidence="1 2">
    <name type="scientific">[Mycoplasma] phocae</name>
    <dbReference type="NCBI Taxonomy" id="142651"/>
    <lineage>
        <taxon>Bacteria</taxon>
        <taxon>Bacillati</taxon>
        <taxon>Mycoplasmatota</taxon>
        <taxon>Mycoplasmoidales</taxon>
        <taxon>Metamycoplasmataceae</taxon>
        <taxon>Metamycoplasma</taxon>
    </lineage>
</organism>
<dbReference type="Proteomes" id="UP000252477">
    <property type="component" value="Chromosome"/>
</dbReference>
<evidence type="ECO:0000313" key="1">
    <source>
        <dbReference type="EMBL" id="AXE60563.1"/>
    </source>
</evidence>
<accession>A0A2Z5IPF5</accession>
<dbReference type="EMBL" id="CP029295">
    <property type="protein sequence ID" value="AXE60563.1"/>
    <property type="molecule type" value="Genomic_DNA"/>
</dbReference>
<proteinExistence type="predicted"/>
<evidence type="ECO:0008006" key="3">
    <source>
        <dbReference type="Google" id="ProtNLM"/>
    </source>
</evidence>
<name>A0A2Z5IPF5_9BACT</name>